<feature type="domain" description="M23ase beta-sheet core" evidence="5">
    <location>
        <begin position="286"/>
        <end position="379"/>
    </location>
</feature>
<dbReference type="Proteomes" id="UP000824111">
    <property type="component" value="Unassembled WGS sequence"/>
</dbReference>
<proteinExistence type="predicted"/>
<evidence type="ECO:0000313" key="8">
    <source>
        <dbReference type="Proteomes" id="UP000824111"/>
    </source>
</evidence>
<evidence type="ECO:0000313" key="7">
    <source>
        <dbReference type="EMBL" id="HIU47967.1"/>
    </source>
</evidence>
<dbReference type="Pfam" id="PF01551">
    <property type="entry name" value="Peptidase_M23"/>
    <property type="match status" value="1"/>
</dbReference>
<evidence type="ECO:0000256" key="2">
    <source>
        <dbReference type="SAM" id="Coils"/>
    </source>
</evidence>
<dbReference type="InterPro" id="IPR011055">
    <property type="entry name" value="Dup_hybrid_motif"/>
</dbReference>
<feature type="signal peptide" evidence="4">
    <location>
        <begin position="1"/>
        <end position="26"/>
    </location>
</feature>
<feature type="chain" id="PRO_5039356778" evidence="4">
    <location>
        <begin position="27"/>
        <end position="384"/>
    </location>
</feature>
<dbReference type="Gene3D" id="6.10.250.3150">
    <property type="match status" value="1"/>
</dbReference>
<dbReference type="InterPro" id="IPR050570">
    <property type="entry name" value="Cell_wall_metabolism_enzyme"/>
</dbReference>
<sequence>MNKKKNLLAGLLAAVLSFTVAAPAFAAKSVSELKQEMAETEEQRKKAAEEINQKQAEKDEVVQQRNELDQQISGVLEDIEAVEETIQEKDDEIELKNDEIGALQDKIDQNEDKLKTRMRIMYEYGNVSYLELILESKGLSDLFTRIGAIRDIVAHDQELINTYVSAQKEIEEARAVIEKEKEEQEEVKGILDDKEDELKELQEEKDQMIDSINSDIAELERLEKQAQEDYDDLQAELNAELAKSAKGSSVTYSGNGKFLWPAAAGGRVSSNFNPNRVHPILGYVRPHNGTDIAVPMGSNVLAGEAGKVVTAGWNNSYGYYVTINHGGGYVTLYAHNSKLLVKAGDTVTRGQVIAKAGSTGNSTGPHIHFEVRINGTPVDAMNYV</sequence>
<feature type="domain" description="Peptidoglycan hydrolase PcsB coiled-coil" evidence="6">
    <location>
        <begin position="100"/>
        <end position="172"/>
    </location>
</feature>
<keyword evidence="1 4" id="KW-0732">Signal</keyword>
<dbReference type="CDD" id="cd12797">
    <property type="entry name" value="M23_peptidase"/>
    <property type="match status" value="1"/>
</dbReference>
<comment type="caution">
    <text evidence="7">The sequence shown here is derived from an EMBL/GenBank/DDBJ whole genome shotgun (WGS) entry which is preliminary data.</text>
</comment>
<reference evidence="7" key="2">
    <citation type="journal article" date="2021" name="PeerJ">
        <title>Extensive microbial diversity within the chicken gut microbiome revealed by metagenomics and culture.</title>
        <authorList>
            <person name="Gilroy R."/>
            <person name="Ravi A."/>
            <person name="Getino M."/>
            <person name="Pursley I."/>
            <person name="Horton D.L."/>
            <person name="Alikhan N.F."/>
            <person name="Baker D."/>
            <person name="Gharbi K."/>
            <person name="Hall N."/>
            <person name="Watson M."/>
            <person name="Adriaenssens E.M."/>
            <person name="Foster-Nyarko E."/>
            <person name="Jarju S."/>
            <person name="Secka A."/>
            <person name="Antonio M."/>
            <person name="Oren A."/>
            <person name="Chaudhuri R.R."/>
            <person name="La Ragione R."/>
            <person name="Hildebrand F."/>
            <person name="Pallen M.J."/>
        </authorList>
    </citation>
    <scope>NUCLEOTIDE SEQUENCE</scope>
    <source>
        <strain evidence="7">ChiSjej4B22-9803</strain>
    </source>
</reference>
<organism evidence="7 8">
    <name type="scientific">Candidatus Avimonoglobus intestinipullorum</name>
    <dbReference type="NCBI Taxonomy" id="2840699"/>
    <lineage>
        <taxon>Bacteria</taxon>
        <taxon>Bacillati</taxon>
        <taxon>Bacillota</taxon>
        <taxon>Clostridia</taxon>
        <taxon>Eubacteriales</taxon>
        <taxon>Candidatus Avimonoglobus</taxon>
    </lineage>
</organism>
<dbReference type="SUPFAM" id="SSF51261">
    <property type="entry name" value="Duplicated hybrid motif"/>
    <property type="match status" value="1"/>
</dbReference>
<accession>A0A9D1LU06</accession>
<feature type="region of interest" description="Disordered" evidence="3">
    <location>
        <begin position="39"/>
        <end position="60"/>
    </location>
</feature>
<dbReference type="PANTHER" id="PTHR21666:SF270">
    <property type="entry name" value="MUREIN HYDROLASE ACTIVATOR ENVC"/>
    <property type="match status" value="1"/>
</dbReference>
<evidence type="ECO:0000259" key="6">
    <source>
        <dbReference type="Pfam" id="PF24568"/>
    </source>
</evidence>
<evidence type="ECO:0000256" key="3">
    <source>
        <dbReference type="SAM" id="MobiDB-lite"/>
    </source>
</evidence>
<dbReference type="AlphaFoldDB" id="A0A9D1LU06"/>
<dbReference type="Pfam" id="PF24568">
    <property type="entry name" value="CC_PcsB"/>
    <property type="match status" value="1"/>
</dbReference>
<dbReference type="EMBL" id="DVND01000028">
    <property type="protein sequence ID" value="HIU47967.1"/>
    <property type="molecule type" value="Genomic_DNA"/>
</dbReference>
<name>A0A9D1LU06_9FIRM</name>
<gene>
    <name evidence="7" type="ORF">IAB04_01235</name>
</gene>
<dbReference type="GO" id="GO:0004222">
    <property type="term" value="F:metalloendopeptidase activity"/>
    <property type="evidence" value="ECO:0007669"/>
    <property type="project" value="TreeGrafter"/>
</dbReference>
<feature type="coiled-coil region" evidence="2">
    <location>
        <begin position="163"/>
        <end position="243"/>
    </location>
</feature>
<evidence type="ECO:0000256" key="4">
    <source>
        <dbReference type="SAM" id="SignalP"/>
    </source>
</evidence>
<dbReference type="PANTHER" id="PTHR21666">
    <property type="entry name" value="PEPTIDASE-RELATED"/>
    <property type="match status" value="1"/>
</dbReference>
<reference evidence="7" key="1">
    <citation type="submission" date="2020-10" db="EMBL/GenBank/DDBJ databases">
        <authorList>
            <person name="Gilroy R."/>
        </authorList>
    </citation>
    <scope>NUCLEOTIDE SEQUENCE</scope>
    <source>
        <strain evidence="7">ChiSjej4B22-9803</strain>
    </source>
</reference>
<protein>
    <submittedName>
        <fullName evidence="7">Peptidoglycan DD-metalloendopeptidase family protein</fullName>
    </submittedName>
</protein>
<keyword evidence="2" id="KW-0175">Coiled coil</keyword>
<evidence type="ECO:0000259" key="5">
    <source>
        <dbReference type="Pfam" id="PF01551"/>
    </source>
</evidence>
<dbReference type="Gene3D" id="2.70.70.10">
    <property type="entry name" value="Glucose Permease (Domain IIA)"/>
    <property type="match status" value="1"/>
</dbReference>
<dbReference type="InterPro" id="IPR016047">
    <property type="entry name" value="M23ase_b-sheet_dom"/>
</dbReference>
<evidence type="ECO:0000256" key="1">
    <source>
        <dbReference type="ARBA" id="ARBA00022729"/>
    </source>
</evidence>
<dbReference type="InterPro" id="IPR057309">
    <property type="entry name" value="PcsB_CC"/>
</dbReference>